<organism evidence="2 3">
    <name type="scientific">Candidatus Uhrbacteria bacterium CG_4_10_14_0_8_um_filter_58_22</name>
    <dbReference type="NCBI Taxonomy" id="1975029"/>
    <lineage>
        <taxon>Bacteria</taxon>
        <taxon>Candidatus Uhriibacteriota</taxon>
    </lineage>
</organism>
<name>A0A2M7Q990_9BACT</name>
<dbReference type="SUPFAM" id="SSF53756">
    <property type="entry name" value="UDP-Glycosyltransferase/glycogen phosphorylase"/>
    <property type="match status" value="1"/>
</dbReference>
<evidence type="ECO:0000313" key="2">
    <source>
        <dbReference type="EMBL" id="PIY62159.1"/>
    </source>
</evidence>
<accession>A0A2M7Q990</accession>
<comment type="caution">
    <text evidence="2">The sequence shown here is derived from an EMBL/GenBank/DDBJ whole genome shotgun (WGS) entry which is preliminary data.</text>
</comment>
<proteinExistence type="predicted"/>
<evidence type="ECO:0000313" key="3">
    <source>
        <dbReference type="Proteomes" id="UP000230973"/>
    </source>
</evidence>
<evidence type="ECO:0000259" key="1">
    <source>
        <dbReference type="Pfam" id="PF13439"/>
    </source>
</evidence>
<protein>
    <recommendedName>
        <fullName evidence="1">Glycosyltransferase subfamily 4-like N-terminal domain-containing protein</fullName>
    </recommendedName>
</protein>
<dbReference type="CDD" id="cd03823">
    <property type="entry name" value="GT4_ExpE7-like"/>
    <property type="match status" value="1"/>
</dbReference>
<dbReference type="Gene3D" id="3.40.50.2000">
    <property type="entry name" value="Glycogen Phosphorylase B"/>
    <property type="match status" value="2"/>
</dbReference>
<dbReference type="InterPro" id="IPR028098">
    <property type="entry name" value="Glyco_trans_4-like_N"/>
</dbReference>
<dbReference type="GO" id="GO:0016757">
    <property type="term" value="F:glycosyltransferase activity"/>
    <property type="evidence" value="ECO:0007669"/>
    <property type="project" value="TreeGrafter"/>
</dbReference>
<dbReference type="Proteomes" id="UP000230973">
    <property type="component" value="Unassembled WGS sequence"/>
</dbReference>
<dbReference type="PANTHER" id="PTHR45947:SF13">
    <property type="entry name" value="TRANSFERASE"/>
    <property type="match status" value="1"/>
</dbReference>
<feature type="domain" description="Glycosyltransferase subfamily 4-like N-terminal" evidence="1">
    <location>
        <begin position="16"/>
        <end position="214"/>
    </location>
</feature>
<sequence>MRVLIVSNLYGRLARGGAERVVEIEAAGLRERGHEVAVVSGVPSVGRKSGVTGIGHEVGSDGTESFTYFPPNTCFYTELSGRSWLGRLIWHWLDIFNWRSANILARLVTDWRPDIVHTHNLMGLGFAIPAKLRQSGIRHVHTVHDVQLLHPSGLLPSGWTGPRWLHERAYIWLMRQMMGSPETVSWPSEFVRDLHLRFGFFPHSRQVLLRNPVSAVRSTGERRIGTPRTFLFVGQLEEHKGILDLVMAWSQWTDRGDAKLVVVGDGSLESEVRRISAGDPSVECRGRLRPEDLANEFAAADWLVVPSRVIENAPTVIVEALACGLPVMAARTGGIPELVRDGENGLLFEPGDAVALEEALVSTEGLSLTVQPSVDPSMDEFLDSLGHVLFGK</sequence>
<dbReference type="PANTHER" id="PTHR45947">
    <property type="entry name" value="SULFOQUINOVOSYL TRANSFERASE SQD2"/>
    <property type="match status" value="1"/>
</dbReference>
<dbReference type="Pfam" id="PF13692">
    <property type="entry name" value="Glyco_trans_1_4"/>
    <property type="match status" value="1"/>
</dbReference>
<dbReference type="AlphaFoldDB" id="A0A2M7Q990"/>
<reference evidence="3" key="1">
    <citation type="submission" date="2017-09" db="EMBL/GenBank/DDBJ databases">
        <title>Depth-based differentiation of microbial function through sediment-hosted aquifers and enrichment of novel symbionts in the deep terrestrial subsurface.</title>
        <authorList>
            <person name="Probst A.J."/>
            <person name="Ladd B."/>
            <person name="Jarett J.K."/>
            <person name="Geller-Mcgrath D.E."/>
            <person name="Sieber C.M.K."/>
            <person name="Emerson J.B."/>
            <person name="Anantharaman K."/>
            <person name="Thomas B.C."/>
            <person name="Malmstrom R."/>
            <person name="Stieglmeier M."/>
            <person name="Klingl A."/>
            <person name="Woyke T."/>
            <person name="Ryan C.M."/>
            <person name="Banfield J.F."/>
        </authorList>
    </citation>
    <scope>NUCLEOTIDE SEQUENCE [LARGE SCALE GENOMIC DNA]</scope>
</reference>
<dbReference type="Pfam" id="PF13439">
    <property type="entry name" value="Glyco_transf_4"/>
    <property type="match status" value="1"/>
</dbReference>
<dbReference type="InterPro" id="IPR050194">
    <property type="entry name" value="Glycosyltransferase_grp1"/>
</dbReference>
<dbReference type="EMBL" id="PFLC01000051">
    <property type="protein sequence ID" value="PIY62159.1"/>
    <property type="molecule type" value="Genomic_DNA"/>
</dbReference>
<gene>
    <name evidence="2" type="ORF">COY93_03735</name>
</gene>